<keyword evidence="1" id="KW-0732">Signal</keyword>
<protein>
    <submittedName>
        <fullName evidence="3">Por secretion system C-terminal sorting domain</fullName>
    </submittedName>
</protein>
<reference evidence="3 4" key="1">
    <citation type="submission" date="2018-06" db="EMBL/GenBank/DDBJ databases">
        <authorList>
            <consortium name="Pathogen Informatics"/>
            <person name="Doyle S."/>
        </authorList>
    </citation>
    <scope>NUCLEOTIDE SEQUENCE [LARGE SCALE GENOMIC DNA]</scope>
    <source>
        <strain evidence="3 4">NCTC13533</strain>
    </source>
</reference>
<dbReference type="RefSeq" id="WP_128124934.1">
    <property type="nucleotide sequence ID" value="NZ_UFVQ01000003.1"/>
</dbReference>
<dbReference type="Proteomes" id="UP000255224">
    <property type="component" value="Unassembled WGS sequence"/>
</dbReference>
<dbReference type="Pfam" id="PF18962">
    <property type="entry name" value="Por_Secre_tail"/>
    <property type="match status" value="1"/>
</dbReference>
<feature type="domain" description="Secretion system C-terminal sorting" evidence="2">
    <location>
        <begin position="30"/>
        <end position="91"/>
    </location>
</feature>
<organism evidence="3 4">
    <name type="scientific">Chryseobacterium carnipullorum</name>
    <dbReference type="NCBI Taxonomy" id="1124835"/>
    <lineage>
        <taxon>Bacteria</taxon>
        <taxon>Pseudomonadati</taxon>
        <taxon>Bacteroidota</taxon>
        <taxon>Flavobacteriia</taxon>
        <taxon>Flavobacteriales</taxon>
        <taxon>Weeksellaceae</taxon>
        <taxon>Chryseobacterium group</taxon>
        <taxon>Chryseobacterium</taxon>
    </lineage>
</organism>
<evidence type="ECO:0000313" key="3">
    <source>
        <dbReference type="EMBL" id="STD03433.1"/>
    </source>
</evidence>
<evidence type="ECO:0000313" key="4">
    <source>
        <dbReference type="Proteomes" id="UP000255224"/>
    </source>
</evidence>
<dbReference type="InterPro" id="IPR026444">
    <property type="entry name" value="Secre_tail"/>
</dbReference>
<proteinExistence type="predicted"/>
<evidence type="ECO:0000256" key="1">
    <source>
        <dbReference type="ARBA" id="ARBA00022729"/>
    </source>
</evidence>
<accession>A0A376E7P8</accession>
<dbReference type="EMBL" id="UFVQ01000003">
    <property type="protein sequence ID" value="STD03433.1"/>
    <property type="molecule type" value="Genomic_DNA"/>
</dbReference>
<dbReference type="NCBIfam" id="TIGR04183">
    <property type="entry name" value="Por_Secre_tail"/>
    <property type="match status" value="1"/>
</dbReference>
<dbReference type="AlphaFoldDB" id="A0A376E7P8"/>
<sequence>MNFFVDNFIVESASLATSEVSKAKEDIKAYPNPFTEVLNISKSDLVKSVSVSDVSGRLVKTIENPSSALHLGDLKQGLYFVTLNMKDGSKQMIKAIKK</sequence>
<gene>
    <name evidence="3" type="ORF">NCTC13533_03460</name>
</gene>
<evidence type="ECO:0000259" key="2">
    <source>
        <dbReference type="Pfam" id="PF18962"/>
    </source>
</evidence>
<name>A0A376E7P8_CHRCU</name>